<gene>
    <name evidence="1" type="ORF">B4099_0732</name>
</gene>
<dbReference type="InterPro" id="IPR012347">
    <property type="entry name" value="Ferritin-like"/>
</dbReference>
<dbReference type="PATRIC" id="fig|1398.25.peg.300"/>
<reference evidence="1 2" key="1">
    <citation type="submission" date="2016-01" db="EMBL/GenBank/DDBJ databases">
        <title>Genome Sequences of Twelve Sporeforming Bacillus Species Isolated from Foods.</title>
        <authorList>
            <person name="Berendsen E.M."/>
            <person name="Wells-Bennik M.H."/>
            <person name="Krawcyk A.O."/>
            <person name="De Jong A."/>
            <person name="Holsappel S."/>
            <person name="Eijlander R.T."/>
            <person name="Kuipers O.P."/>
        </authorList>
    </citation>
    <scope>NUCLEOTIDE SEQUENCE [LARGE SCALE GENOMIC DNA]</scope>
    <source>
        <strain evidence="1 2">B4099</strain>
    </source>
</reference>
<dbReference type="Proteomes" id="UP000075304">
    <property type="component" value="Unassembled WGS sequence"/>
</dbReference>
<evidence type="ECO:0000313" key="2">
    <source>
        <dbReference type="Proteomes" id="UP000075304"/>
    </source>
</evidence>
<dbReference type="AlphaFoldDB" id="A0A150K8H9"/>
<comment type="caution">
    <text evidence="1">The sequence shown here is derived from an EMBL/GenBank/DDBJ whole genome shotgun (WGS) entry which is preliminary data.</text>
</comment>
<dbReference type="EMBL" id="LQYI01000086">
    <property type="protein sequence ID" value="KYC65696.1"/>
    <property type="molecule type" value="Genomic_DNA"/>
</dbReference>
<sequence>MKLAAHELYGLNERAMSCVNSITNMAYMLQHVQDPAFKKILERHFPLHIRTIVNPFLQWFLPILRHFTDKTYFTTRINWFKITLTF</sequence>
<proteinExistence type="predicted"/>
<organism evidence="1 2">
    <name type="scientific">Heyndrickxia coagulans</name>
    <name type="common">Weizmannia coagulans</name>
    <dbReference type="NCBI Taxonomy" id="1398"/>
    <lineage>
        <taxon>Bacteria</taxon>
        <taxon>Bacillati</taxon>
        <taxon>Bacillota</taxon>
        <taxon>Bacilli</taxon>
        <taxon>Bacillales</taxon>
        <taxon>Bacillaceae</taxon>
        <taxon>Heyndrickxia</taxon>
    </lineage>
</organism>
<protein>
    <submittedName>
        <fullName evidence="1">Uncharacterized protein</fullName>
    </submittedName>
</protein>
<evidence type="ECO:0000313" key="1">
    <source>
        <dbReference type="EMBL" id="KYC65696.1"/>
    </source>
</evidence>
<dbReference type="RefSeq" id="WP_017554786.1">
    <property type="nucleotide sequence ID" value="NZ_JARTKE010000086.1"/>
</dbReference>
<accession>A0A150K8H9</accession>
<dbReference type="Gene3D" id="1.20.1260.10">
    <property type="match status" value="1"/>
</dbReference>
<name>A0A150K8H9_HEYCO</name>